<feature type="transmembrane region" description="Helical" evidence="1">
    <location>
        <begin position="6"/>
        <end position="26"/>
    </location>
</feature>
<keyword evidence="1" id="KW-0472">Membrane</keyword>
<keyword evidence="1" id="KW-1133">Transmembrane helix</keyword>
<keyword evidence="1" id="KW-0812">Transmembrane</keyword>
<reference evidence="2" key="1">
    <citation type="journal article" date="2014" name="Front. Microbiol.">
        <title>High frequency of phylogenetically diverse reductive dehalogenase-homologous genes in deep subseafloor sedimentary metagenomes.</title>
        <authorList>
            <person name="Kawai M."/>
            <person name="Futagami T."/>
            <person name="Toyoda A."/>
            <person name="Takaki Y."/>
            <person name="Nishi S."/>
            <person name="Hori S."/>
            <person name="Arai W."/>
            <person name="Tsubouchi T."/>
            <person name="Morono Y."/>
            <person name="Uchiyama I."/>
            <person name="Ito T."/>
            <person name="Fujiyama A."/>
            <person name="Inagaki F."/>
            <person name="Takami H."/>
        </authorList>
    </citation>
    <scope>NUCLEOTIDE SEQUENCE</scope>
    <source>
        <strain evidence="2">Expedition CK06-06</strain>
    </source>
</reference>
<protein>
    <submittedName>
        <fullName evidence="2">Uncharacterized protein</fullName>
    </submittedName>
</protein>
<gene>
    <name evidence="2" type="ORF">S06H3_29114</name>
</gene>
<proteinExistence type="predicted"/>
<name>X1NZV6_9ZZZZ</name>
<evidence type="ECO:0000313" key="2">
    <source>
        <dbReference type="EMBL" id="GAI32325.1"/>
    </source>
</evidence>
<sequence length="68" mass="7713">MLEDGLHSFLLFAGYMFVVLNGPLLVSIRVRVFAGIPEAPVWLHTTALADDRIAAEEREPRHYPYQDS</sequence>
<evidence type="ECO:0000256" key="1">
    <source>
        <dbReference type="SAM" id="Phobius"/>
    </source>
</evidence>
<dbReference type="AlphaFoldDB" id="X1NZV6"/>
<dbReference type="EMBL" id="BARV01017042">
    <property type="protein sequence ID" value="GAI32325.1"/>
    <property type="molecule type" value="Genomic_DNA"/>
</dbReference>
<organism evidence="2">
    <name type="scientific">marine sediment metagenome</name>
    <dbReference type="NCBI Taxonomy" id="412755"/>
    <lineage>
        <taxon>unclassified sequences</taxon>
        <taxon>metagenomes</taxon>
        <taxon>ecological metagenomes</taxon>
    </lineage>
</organism>
<accession>X1NZV6</accession>
<comment type="caution">
    <text evidence="2">The sequence shown here is derived from an EMBL/GenBank/DDBJ whole genome shotgun (WGS) entry which is preliminary data.</text>
</comment>